<evidence type="ECO:0000313" key="2">
    <source>
        <dbReference type="EMBL" id="KAJ9552874.1"/>
    </source>
</evidence>
<protein>
    <recommendedName>
        <fullName evidence="4">Helitron helicase-like domain-containing protein</fullName>
    </recommendedName>
</protein>
<feature type="region of interest" description="Disordered" evidence="1">
    <location>
        <begin position="1"/>
        <end position="37"/>
    </location>
</feature>
<comment type="caution">
    <text evidence="2">The sequence shown here is derived from an EMBL/GenBank/DDBJ whole genome shotgun (WGS) entry which is preliminary data.</text>
</comment>
<keyword evidence="3" id="KW-1185">Reference proteome</keyword>
<accession>A0AA38WK79</accession>
<dbReference type="Proteomes" id="UP001172457">
    <property type="component" value="Chromosome 4"/>
</dbReference>
<dbReference type="EMBL" id="JARYMX010000004">
    <property type="protein sequence ID" value="KAJ9552874.1"/>
    <property type="molecule type" value="Genomic_DNA"/>
</dbReference>
<evidence type="ECO:0008006" key="4">
    <source>
        <dbReference type="Google" id="ProtNLM"/>
    </source>
</evidence>
<feature type="region of interest" description="Disordered" evidence="1">
    <location>
        <begin position="72"/>
        <end position="91"/>
    </location>
</feature>
<organism evidence="2 3">
    <name type="scientific">Centaurea solstitialis</name>
    <name type="common">yellow star-thistle</name>
    <dbReference type="NCBI Taxonomy" id="347529"/>
    <lineage>
        <taxon>Eukaryota</taxon>
        <taxon>Viridiplantae</taxon>
        <taxon>Streptophyta</taxon>
        <taxon>Embryophyta</taxon>
        <taxon>Tracheophyta</taxon>
        <taxon>Spermatophyta</taxon>
        <taxon>Magnoliopsida</taxon>
        <taxon>eudicotyledons</taxon>
        <taxon>Gunneridae</taxon>
        <taxon>Pentapetalae</taxon>
        <taxon>asterids</taxon>
        <taxon>campanulids</taxon>
        <taxon>Asterales</taxon>
        <taxon>Asteraceae</taxon>
        <taxon>Carduoideae</taxon>
        <taxon>Cardueae</taxon>
        <taxon>Centaureinae</taxon>
        <taxon>Centaurea</taxon>
    </lineage>
</organism>
<evidence type="ECO:0000256" key="1">
    <source>
        <dbReference type="SAM" id="MobiDB-lite"/>
    </source>
</evidence>
<proteinExistence type="predicted"/>
<dbReference type="AlphaFoldDB" id="A0AA38WK79"/>
<evidence type="ECO:0000313" key="3">
    <source>
        <dbReference type="Proteomes" id="UP001172457"/>
    </source>
</evidence>
<sequence>MDAFESSLPSPVDGNENNQNVLENCLAEDKDVDNNLPSKSVDIVSFVSSSLKSRKRSQDLINWKWDEVIDLDNHESKPNGDEEGDKEMVDTTDSTVTRPAKILRVTICFCGSVHHVGDAAADEPHGFDEYMNLVLDEAYEFGHISSYWDCGNVNHTCAHCQAMVWYEERTIKNLSPSNPQFSICCSQGKANLPFLQCPPQLLRRLLDYNGEQRSKVLRQNIKLLNAMTLYVRLNGHNHHGTWTLLPTHHDGPPRFEQLYIYDIDNRFYALHIGVPSTFNDIIIQSLVQDLIVMLDENNALVQAFRMAKERFNASSMQPVTLQLIGTQKKMEGNIIYQMLRIALIPGDGNPTNSRDVLIEERSSRSIKRYRLLFPHGEDRFHLNIPLTTTTRPSWTRKNVQFKGILLLSNNKGKTLHKAGHLFHTYVVDAYTAVLDHDLYRYKRNQNKVRSDLYNGLHDCIST</sequence>
<name>A0AA38WK79_9ASTR</name>
<dbReference type="PANTHER" id="PTHR45786:SF74">
    <property type="entry name" value="ATP-DEPENDENT DNA HELICASE"/>
    <property type="match status" value="1"/>
</dbReference>
<reference evidence="2" key="1">
    <citation type="submission" date="2023-03" db="EMBL/GenBank/DDBJ databases">
        <title>Chromosome-scale reference genome and RAD-based genetic map of yellow starthistle (Centaurea solstitialis) reveal putative structural variation and QTLs associated with invader traits.</title>
        <authorList>
            <person name="Reatini B."/>
            <person name="Cang F.A."/>
            <person name="Jiang Q."/>
            <person name="Mckibben M.T.W."/>
            <person name="Barker M.S."/>
            <person name="Rieseberg L.H."/>
            <person name="Dlugosch K.M."/>
        </authorList>
    </citation>
    <scope>NUCLEOTIDE SEQUENCE</scope>
    <source>
        <strain evidence="2">CAN-66</strain>
        <tissue evidence="2">Leaf</tissue>
    </source>
</reference>
<gene>
    <name evidence="2" type="ORF">OSB04_016919</name>
</gene>
<dbReference type="PANTHER" id="PTHR45786">
    <property type="entry name" value="DNA BINDING PROTEIN-LIKE"/>
    <property type="match status" value="1"/>
</dbReference>